<dbReference type="PROSITE" id="PS01174">
    <property type="entry name" value="LIPASE_GDXG_SER"/>
    <property type="match status" value="1"/>
</dbReference>
<reference evidence="5 6" key="1">
    <citation type="submission" date="2019-11" db="EMBL/GenBank/DDBJ databases">
        <title>P. haliotis isolates from Z. marina roots.</title>
        <authorList>
            <person name="Cohen M."/>
            <person name="Jospin G."/>
            <person name="Eisen J.A."/>
            <person name="Coil D.A."/>
        </authorList>
    </citation>
    <scope>NUCLEOTIDE SEQUENCE [LARGE SCALE GENOMIC DNA]</scope>
    <source>
        <strain evidence="5 6">UCD-MCMsp1aY</strain>
    </source>
</reference>
<dbReference type="EMBL" id="WOCD01000001">
    <property type="protein sequence ID" value="MUH71179.1"/>
    <property type="molecule type" value="Genomic_DNA"/>
</dbReference>
<dbReference type="Proteomes" id="UP000439994">
    <property type="component" value="Unassembled WGS sequence"/>
</dbReference>
<organism evidence="5 6">
    <name type="scientific">Psychrosphaera haliotis</name>
    <dbReference type="NCBI Taxonomy" id="555083"/>
    <lineage>
        <taxon>Bacteria</taxon>
        <taxon>Pseudomonadati</taxon>
        <taxon>Pseudomonadota</taxon>
        <taxon>Gammaproteobacteria</taxon>
        <taxon>Alteromonadales</taxon>
        <taxon>Pseudoalteromonadaceae</taxon>
        <taxon>Psychrosphaera</taxon>
    </lineage>
</organism>
<evidence type="ECO:0000256" key="3">
    <source>
        <dbReference type="PROSITE-ProRule" id="PRU10038"/>
    </source>
</evidence>
<dbReference type="InterPro" id="IPR013094">
    <property type="entry name" value="AB_hydrolase_3"/>
</dbReference>
<dbReference type="PANTHER" id="PTHR48081">
    <property type="entry name" value="AB HYDROLASE SUPERFAMILY PROTEIN C4A8.06C"/>
    <property type="match status" value="1"/>
</dbReference>
<dbReference type="RefSeq" id="WP_155693673.1">
    <property type="nucleotide sequence ID" value="NZ_WOCD01000001.1"/>
</dbReference>
<dbReference type="InterPro" id="IPR050300">
    <property type="entry name" value="GDXG_lipolytic_enzyme"/>
</dbReference>
<evidence type="ECO:0000256" key="2">
    <source>
        <dbReference type="ARBA" id="ARBA00022801"/>
    </source>
</evidence>
<dbReference type="OrthoDB" id="9806180at2"/>
<accession>A0A6N8F707</accession>
<evidence type="ECO:0000313" key="6">
    <source>
        <dbReference type="Proteomes" id="UP000439994"/>
    </source>
</evidence>
<evidence type="ECO:0000313" key="5">
    <source>
        <dbReference type="EMBL" id="MUH71179.1"/>
    </source>
</evidence>
<feature type="domain" description="Alpha/beta hydrolase fold-3" evidence="4">
    <location>
        <begin position="83"/>
        <end position="286"/>
    </location>
</feature>
<name>A0A6N8F707_9GAMM</name>
<proteinExistence type="inferred from homology"/>
<dbReference type="Pfam" id="PF07859">
    <property type="entry name" value="Abhydrolase_3"/>
    <property type="match status" value="1"/>
</dbReference>
<keyword evidence="6" id="KW-1185">Reference proteome</keyword>
<evidence type="ECO:0000256" key="1">
    <source>
        <dbReference type="ARBA" id="ARBA00010515"/>
    </source>
</evidence>
<gene>
    <name evidence="5" type="ORF">GNP35_00955</name>
</gene>
<dbReference type="AlphaFoldDB" id="A0A6N8F707"/>
<comment type="similarity">
    <text evidence="1">Belongs to the 'GDXG' lipolytic enzyme family.</text>
</comment>
<dbReference type="InterPro" id="IPR029058">
    <property type="entry name" value="AB_hydrolase_fold"/>
</dbReference>
<dbReference type="InterPro" id="IPR033140">
    <property type="entry name" value="Lipase_GDXG_put_SER_AS"/>
</dbReference>
<dbReference type="Gene3D" id="3.40.50.1820">
    <property type="entry name" value="alpha/beta hydrolase"/>
    <property type="match status" value="1"/>
</dbReference>
<dbReference type="PANTHER" id="PTHR48081:SF8">
    <property type="entry name" value="ALPHA_BETA HYDROLASE FOLD-3 DOMAIN-CONTAINING PROTEIN-RELATED"/>
    <property type="match status" value="1"/>
</dbReference>
<comment type="caution">
    <text evidence="5">The sequence shown here is derived from an EMBL/GenBank/DDBJ whole genome shotgun (WGS) entry which is preliminary data.</text>
</comment>
<feature type="active site" evidence="3">
    <location>
        <position position="160"/>
    </location>
</feature>
<sequence length="322" mass="35925">MRGELAQHLNEFIDGVNQAIAKAKEDGVTATPELARENLAKLGAFVSQVPKIAYAEENYVFADQVEVPVRVYSPSPKEELPVVIYFHGGGHMCGSTELYDPMCRKIAIAAKCVVVSVDYRLSPEFPYPAGINDCEDVVRGYHQVLKDVSYGNEVIIAGDSAGGAICSTLAIRAQKDKSLKIDKQVLIYPSVDYTMSEPSVEENGTGFLLEKTRIQWYFDNYFDDYEDRKEMSPLYGEFDASMPESLVIIAGCDPLRDEGLEYAKKLKAAGVNVDVREFKNMIHAFMNIEDLVPDECRELYQLIGDFVNQTDESVTETSTPHQ</sequence>
<keyword evidence="2 5" id="KW-0378">Hydrolase</keyword>
<protein>
    <submittedName>
        <fullName evidence="5">Alpha/beta hydrolase fold domain-containing protein</fullName>
    </submittedName>
</protein>
<dbReference type="SUPFAM" id="SSF53474">
    <property type="entry name" value="alpha/beta-Hydrolases"/>
    <property type="match status" value="1"/>
</dbReference>
<dbReference type="GO" id="GO:0016787">
    <property type="term" value="F:hydrolase activity"/>
    <property type="evidence" value="ECO:0007669"/>
    <property type="project" value="UniProtKB-KW"/>
</dbReference>
<evidence type="ECO:0000259" key="4">
    <source>
        <dbReference type="Pfam" id="PF07859"/>
    </source>
</evidence>